<evidence type="ECO:0000256" key="9">
    <source>
        <dbReference type="ARBA" id="ARBA00023170"/>
    </source>
</evidence>
<gene>
    <name evidence="12" type="ORF">E2I00_006379</name>
</gene>
<evidence type="ECO:0000256" key="11">
    <source>
        <dbReference type="RuleBase" id="RU364061"/>
    </source>
</evidence>
<dbReference type="EMBL" id="SGJD01002646">
    <property type="protein sequence ID" value="KAB0394933.1"/>
    <property type="molecule type" value="Genomic_DNA"/>
</dbReference>
<keyword evidence="7 11" id="KW-0297">G-protein coupled receptor</keyword>
<evidence type="ECO:0000256" key="7">
    <source>
        <dbReference type="ARBA" id="ARBA00023040"/>
    </source>
</evidence>
<evidence type="ECO:0000256" key="1">
    <source>
        <dbReference type="ARBA" id="ARBA00004651"/>
    </source>
</evidence>
<dbReference type="GO" id="GO:0016503">
    <property type="term" value="F:pheromone receptor activity"/>
    <property type="evidence" value="ECO:0007669"/>
    <property type="project" value="InterPro"/>
</dbReference>
<keyword evidence="6 11" id="KW-1133">Transmembrane helix</keyword>
<dbReference type="Proteomes" id="UP000437017">
    <property type="component" value="Unassembled WGS sequence"/>
</dbReference>
<evidence type="ECO:0000256" key="2">
    <source>
        <dbReference type="ARBA" id="ARBA00010663"/>
    </source>
</evidence>
<keyword evidence="8 11" id="KW-0472">Membrane</keyword>
<protein>
    <recommendedName>
        <fullName evidence="11">Vomeronasal type-1 receptor</fullName>
    </recommendedName>
</protein>
<feature type="transmembrane region" description="Helical" evidence="11">
    <location>
        <begin position="117"/>
        <end position="134"/>
    </location>
</feature>
<comment type="caution">
    <text evidence="12">The sequence shown here is derived from an EMBL/GenBank/DDBJ whole genome shotgun (WGS) entry which is preliminary data.</text>
</comment>
<evidence type="ECO:0000256" key="10">
    <source>
        <dbReference type="ARBA" id="ARBA00023224"/>
    </source>
</evidence>
<feature type="transmembrane region" description="Helical" evidence="11">
    <location>
        <begin position="91"/>
        <end position="111"/>
    </location>
</feature>
<comment type="subcellular location">
    <subcellularLocation>
        <location evidence="1 11">Cell membrane</location>
        <topology evidence="1 11">Multi-pass membrane protein</topology>
    </subcellularLocation>
</comment>
<comment type="similarity">
    <text evidence="2 11">Belongs to the G-protein coupled receptor 1 family.</text>
</comment>
<evidence type="ECO:0000256" key="3">
    <source>
        <dbReference type="ARBA" id="ARBA00022475"/>
    </source>
</evidence>
<feature type="transmembrane region" description="Helical" evidence="11">
    <location>
        <begin position="141"/>
        <end position="164"/>
    </location>
</feature>
<dbReference type="GO" id="GO:0019236">
    <property type="term" value="P:response to pheromone"/>
    <property type="evidence" value="ECO:0007669"/>
    <property type="project" value="UniProtKB-KW"/>
</dbReference>
<accession>A0A643C3U2</accession>
<keyword evidence="13" id="KW-1185">Reference proteome</keyword>
<proteinExistence type="inferred from homology"/>
<name>A0A643C3U2_BALPH</name>
<keyword evidence="5 11" id="KW-0812">Transmembrane</keyword>
<dbReference type="AlphaFoldDB" id="A0A643C3U2"/>
<evidence type="ECO:0000313" key="13">
    <source>
        <dbReference type="Proteomes" id="UP000437017"/>
    </source>
</evidence>
<evidence type="ECO:0000256" key="4">
    <source>
        <dbReference type="ARBA" id="ARBA00022507"/>
    </source>
</evidence>
<evidence type="ECO:0000313" key="12">
    <source>
        <dbReference type="EMBL" id="KAB0394933.1"/>
    </source>
</evidence>
<dbReference type="GO" id="GO:0005886">
    <property type="term" value="C:plasma membrane"/>
    <property type="evidence" value="ECO:0007669"/>
    <property type="project" value="UniProtKB-SubCell"/>
</dbReference>
<reference evidence="12 13" key="1">
    <citation type="journal article" date="2019" name="PLoS ONE">
        <title>Genomic analyses reveal an absence of contemporary introgressive admixture between fin whales and blue whales, despite known hybrids.</title>
        <authorList>
            <person name="Westbury M.V."/>
            <person name="Petersen B."/>
            <person name="Lorenzen E.D."/>
        </authorList>
    </citation>
    <scope>NUCLEOTIDE SEQUENCE [LARGE SCALE GENOMIC DNA]</scope>
    <source>
        <strain evidence="12">FinWhale-01</strain>
    </source>
</reference>
<keyword evidence="3 11" id="KW-1003">Cell membrane</keyword>
<organism evidence="12 13">
    <name type="scientific">Balaenoptera physalus</name>
    <name type="common">Fin whale</name>
    <name type="synonym">Balaena physalus</name>
    <dbReference type="NCBI Taxonomy" id="9770"/>
    <lineage>
        <taxon>Eukaryota</taxon>
        <taxon>Metazoa</taxon>
        <taxon>Chordata</taxon>
        <taxon>Craniata</taxon>
        <taxon>Vertebrata</taxon>
        <taxon>Euteleostomi</taxon>
        <taxon>Mammalia</taxon>
        <taxon>Eutheria</taxon>
        <taxon>Laurasiatheria</taxon>
        <taxon>Artiodactyla</taxon>
        <taxon>Whippomorpha</taxon>
        <taxon>Cetacea</taxon>
        <taxon>Mysticeti</taxon>
        <taxon>Balaenopteridae</taxon>
        <taxon>Balaenoptera</taxon>
    </lineage>
</organism>
<sequence length="193" mass="21876">IYTLCFKMSKFSNHVTIKKRLISQAGIGLSANTFLLFHIIILLLDRRPPSCLPLGPLIFLTVALLMLMDMFGRQNFQTDFSCKTLVYLYRVMRGLSIGTPCLLSMLQFLNVPFCSNLVIYTVPSSNVSSLIHVYHYIIKDLFFLLSLFGDISFVGIMLLSRAYIVEFLISSFSTISWMNNPVILGDQRLVVNG</sequence>
<feature type="transmembrane region" description="Helical" evidence="11">
    <location>
        <begin position="54"/>
        <end position="71"/>
    </location>
</feature>
<keyword evidence="10 11" id="KW-0807">Transducer</keyword>
<keyword evidence="4 11" id="KW-0589">Pheromone response</keyword>
<evidence type="ECO:0000256" key="6">
    <source>
        <dbReference type="ARBA" id="ARBA00022989"/>
    </source>
</evidence>
<dbReference type="OrthoDB" id="9606139at2759"/>
<evidence type="ECO:0000256" key="5">
    <source>
        <dbReference type="ARBA" id="ARBA00022692"/>
    </source>
</evidence>
<dbReference type="Pfam" id="PF03402">
    <property type="entry name" value="V1R"/>
    <property type="match status" value="1"/>
</dbReference>
<keyword evidence="9 11" id="KW-0675">Receptor</keyword>
<evidence type="ECO:0000256" key="8">
    <source>
        <dbReference type="ARBA" id="ARBA00023136"/>
    </source>
</evidence>
<dbReference type="InterPro" id="IPR004072">
    <property type="entry name" value="Vmron_rcpt_1"/>
</dbReference>
<feature type="transmembrane region" description="Helical" evidence="11">
    <location>
        <begin position="21"/>
        <end position="42"/>
    </location>
</feature>
<feature type="non-terminal residue" evidence="12">
    <location>
        <position position="1"/>
    </location>
</feature>
<dbReference type="PANTHER" id="PTHR24062">
    <property type="entry name" value="VOMERONASAL TYPE-1 RECEPTOR"/>
    <property type="match status" value="1"/>
</dbReference>